<accession>U2LUX1</accession>
<dbReference type="HOGENOM" id="CLU_3204880_0_0_9"/>
<dbReference type="EMBL" id="AWVF01000285">
    <property type="protein sequence ID" value="ERJ93269.1"/>
    <property type="molecule type" value="Genomic_DNA"/>
</dbReference>
<dbReference type="AlphaFoldDB" id="U2LUX1"/>
<name>U2LUX1_9FIRM</name>
<keyword evidence="2" id="KW-1185">Reference proteome</keyword>
<evidence type="ECO:0000313" key="1">
    <source>
        <dbReference type="EMBL" id="ERJ93269.1"/>
    </source>
</evidence>
<organism evidence="1 2">
    <name type="scientific">Ruminococcus callidus ATCC 27760</name>
    <dbReference type="NCBI Taxonomy" id="411473"/>
    <lineage>
        <taxon>Bacteria</taxon>
        <taxon>Bacillati</taxon>
        <taxon>Bacillota</taxon>
        <taxon>Clostridia</taxon>
        <taxon>Eubacteriales</taxon>
        <taxon>Oscillospiraceae</taxon>
        <taxon>Ruminococcus</taxon>
    </lineage>
</organism>
<gene>
    <name evidence="1" type="ORF">RUMCAL_02295</name>
</gene>
<protein>
    <submittedName>
        <fullName evidence="1">Uncharacterized protein</fullName>
    </submittedName>
</protein>
<dbReference type="STRING" id="411473.RUMCAL_02295"/>
<dbReference type="Proteomes" id="UP000016662">
    <property type="component" value="Unassembled WGS sequence"/>
</dbReference>
<proteinExistence type="predicted"/>
<sequence length="45" mass="4925">MITVFKATRPLSGGSRSVLFQLFQILQKTVLSKAVFSVIIENAAN</sequence>
<dbReference type="PATRIC" id="fig|411473.3.peg.1906"/>
<comment type="caution">
    <text evidence="1">The sequence shown here is derived from an EMBL/GenBank/DDBJ whole genome shotgun (WGS) entry which is preliminary data.</text>
</comment>
<evidence type="ECO:0000313" key="2">
    <source>
        <dbReference type="Proteomes" id="UP000016662"/>
    </source>
</evidence>
<reference evidence="1 2" key="1">
    <citation type="submission" date="2013-07" db="EMBL/GenBank/DDBJ databases">
        <authorList>
            <person name="Weinstock G."/>
            <person name="Sodergren E."/>
            <person name="Wylie T."/>
            <person name="Fulton L."/>
            <person name="Fulton R."/>
            <person name="Fronick C."/>
            <person name="O'Laughlin M."/>
            <person name="Godfrey J."/>
            <person name="Miner T."/>
            <person name="Herter B."/>
            <person name="Appelbaum E."/>
            <person name="Cordes M."/>
            <person name="Lek S."/>
            <person name="Wollam A."/>
            <person name="Pepin K.H."/>
            <person name="Palsikar V.B."/>
            <person name="Mitreva M."/>
            <person name="Wilson R.K."/>
        </authorList>
    </citation>
    <scope>NUCLEOTIDE SEQUENCE [LARGE SCALE GENOMIC DNA]</scope>
    <source>
        <strain evidence="1 2">ATCC 27760</strain>
    </source>
</reference>